<accession>A0ABM6AN67</accession>
<proteinExistence type="predicted"/>
<dbReference type="Pfam" id="PF01810">
    <property type="entry name" value="LysE"/>
    <property type="match status" value="1"/>
</dbReference>
<feature type="transmembrane region" description="Helical" evidence="6">
    <location>
        <begin position="41"/>
        <end position="65"/>
    </location>
</feature>
<keyword evidence="7" id="KW-0614">Plasmid</keyword>
<dbReference type="InterPro" id="IPR001123">
    <property type="entry name" value="LeuE-type"/>
</dbReference>
<dbReference type="Proteomes" id="UP000076595">
    <property type="component" value="Plasmid unnamed2"/>
</dbReference>
<evidence type="ECO:0000256" key="4">
    <source>
        <dbReference type="ARBA" id="ARBA00022989"/>
    </source>
</evidence>
<evidence type="ECO:0000256" key="5">
    <source>
        <dbReference type="ARBA" id="ARBA00023136"/>
    </source>
</evidence>
<feature type="transmembrane region" description="Helical" evidence="6">
    <location>
        <begin position="146"/>
        <end position="168"/>
    </location>
</feature>
<evidence type="ECO:0000256" key="3">
    <source>
        <dbReference type="ARBA" id="ARBA00022692"/>
    </source>
</evidence>
<geneLocation type="plasmid" evidence="7 8">
    <name>unnamed2</name>
</geneLocation>
<feature type="transmembrane region" description="Helical" evidence="6">
    <location>
        <begin position="71"/>
        <end position="93"/>
    </location>
</feature>
<gene>
    <name evidence="7" type="ORF">WG31_14400</name>
</gene>
<evidence type="ECO:0000256" key="2">
    <source>
        <dbReference type="ARBA" id="ARBA00022475"/>
    </source>
</evidence>
<evidence type="ECO:0000256" key="6">
    <source>
        <dbReference type="SAM" id="Phobius"/>
    </source>
</evidence>
<keyword evidence="2" id="KW-1003">Cell membrane</keyword>
<evidence type="ECO:0000313" key="8">
    <source>
        <dbReference type="Proteomes" id="UP000076595"/>
    </source>
</evidence>
<organism evidence="7 8">
    <name type="scientific">Acetobacter oryzifermentans</name>
    <dbReference type="NCBI Taxonomy" id="1633874"/>
    <lineage>
        <taxon>Bacteria</taxon>
        <taxon>Pseudomonadati</taxon>
        <taxon>Pseudomonadota</taxon>
        <taxon>Alphaproteobacteria</taxon>
        <taxon>Acetobacterales</taxon>
        <taxon>Acetobacteraceae</taxon>
        <taxon>Acetobacter</taxon>
    </lineage>
</organism>
<feature type="transmembrane region" description="Helical" evidence="6">
    <location>
        <begin position="6"/>
        <end position="29"/>
    </location>
</feature>
<dbReference type="EMBL" id="CP011122">
    <property type="protein sequence ID" value="ANA15313.1"/>
    <property type="molecule type" value="Genomic_DNA"/>
</dbReference>
<keyword evidence="3 6" id="KW-0812">Transmembrane</keyword>
<dbReference type="RefSeq" id="WP_063355059.1">
    <property type="nucleotide sequence ID" value="NZ_CP011122.1"/>
</dbReference>
<dbReference type="PANTHER" id="PTHR30086:SF20">
    <property type="entry name" value="ARGININE EXPORTER PROTEIN ARGO-RELATED"/>
    <property type="match status" value="1"/>
</dbReference>
<comment type="subcellular location">
    <subcellularLocation>
        <location evidence="1">Cell membrane</location>
        <topology evidence="1">Multi-pass membrane protein</topology>
    </subcellularLocation>
</comment>
<reference evidence="7 8" key="1">
    <citation type="submission" date="2015-03" db="EMBL/GenBank/DDBJ databases">
        <title>Genome study of Acetobacter sp. SLV-7.</title>
        <authorList>
            <person name="Cho G.Y."/>
            <person name="Jeon C.O."/>
        </authorList>
    </citation>
    <scope>NUCLEOTIDE SEQUENCE [LARGE SCALE GENOMIC DNA]</scope>
    <source>
        <strain evidence="7 8">SLV-7</strain>
        <plasmid evidence="7 8">unnamed2</plasmid>
    </source>
</reference>
<sequence length="193" mass="20862">MINLPLLLEFVAAASVLTITPGVDTAMVLRSATVDGRRSAVLAAFGIQCGCLVWGLSVAFGLGALLRASELAYTILKVAGAMYLLWLGVRLIISPREALEGTEETNRSGGTFWRGFLTNILNPKVGVFYVTFLPQFVPVAAGVARYTMFLVSIHVVLGMLWFALLIAATMPLGRFLRRPGAVCVLDRLMWTAV</sequence>
<dbReference type="PANTHER" id="PTHR30086">
    <property type="entry name" value="ARGININE EXPORTER PROTEIN ARGO"/>
    <property type="match status" value="1"/>
</dbReference>
<evidence type="ECO:0000256" key="1">
    <source>
        <dbReference type="ARBA" id="ARBA00004651"/>
    </source>
</evidence>
<name>A0ABM6AN67_9PROT</name>
<keyword evidence="5 6" id="KW-0472">Membrane</keyword>
<evidence type="ECO:0000313" key="7">
    <source>
        <dbReference type="EMBL" id="ANA15313.1"/>
    </source>
</evidence>
<dbReference type="PIRSF" id="PIRSF006324">
    <property type="entry name" value="LeuE"/>
    <property type="match status" value="1"/>
</dbReference>
<protein>
    <submittedName>
        <fullName evidence="7">Lysine transporter LysE</fullName>
    </submittedName>
</protein>
<keyword evidence="4 6" id="KW-1133">Transmembrane helix</keyword>
<keyword evidence="8" id="KW-1185">Reference proteome</keyword>